<dbReference type="PRINTS" id="PR00080">
    <property type="entry name" value="SDRFAMILY"/>
</dbReference>
<reference evidence="5" key="1">
    <citation type="submission" date="2022-10" db="EMBL/GenBank/DDBJ databases">
        <title>WGS of marine actinomycetes from Thailand.</title>
        <authorList>
            <person name="Thawai C."/>
        </authorList>
    </citation>
    <scope>NUCLEOTIDE SEQUENCE</scope>
    <source>
        <strain evidence="5">SW21</strain>
    </source>
</reference>
<proteinExistence type="inferred from homology"/>
<dbReference type="PANTHER" id="PTHR24321">
    <property type="entry name" value="DEHYDROGENASES, SHORT CHAIN"/>
    <property type="match status" value="1"/>
</dbReference>
<dbReference type="InterPro" id="IPR036291">
    <property type="entry name" value="NAD(P)-bd_dom_sf"/>
</dbReference>
<name>A0A9X3I309_9ACTN</name>
<gene>
    <name evidence="5" type="ORF">OSB52_03080</name>
</gene>
<evidence type="ECO:0000256" key="4">
    <source>
        <dbReference type="RuleBase" id="RU000363"/>
    </source>
</evidence>
<dbReference type="PRINTS" id="PR00081">
    <property type="entry name" value="GDHRDH"/>
</dbReference>
<evidence type="ECO:0000256" key="3">
    <source>
        <dbReference type="ARBA" id="ARBA00023027"/>
    </source>
</evidence>
<dbReference type="PROSITE" id="PS00061">
    <property type="entry name" value="ADH_SHORT"/>
    <property type="match status" value="1"/>
</dbReference>
<dbReference type="AlphaFoldDB" id="A0A9X3I309"/>
<evidence type="ECO:0000313" key="5">
    <source>
        <dbReference type="EMBL" id="MCX2963073.1"/>
    </source>
</evidence>
<sequence length="279" mass="29015">MGQLDGKVAFITGAARGQGRAHAATLAGHGADIVAVDTTGSHDSMNYDLATSEDLEGTVKEVESTGRRCLAITADVRDTDAIGAAVRQALDEFGRIDILVANAGIHSMAPLHEMGDDQWNDVIDTNLTGVFKTLRAVAPTMIEQKSGAVVLTSSINGLEGGANYIHYCAAKHGVLGVMRSAALELGPHRIRVNAVCPGVIDTPMTNYQDVYDMMNGGPGGDRSSLEEGATGYGILDGQGALPAQVISDAVLWLVSDQAYAVTGQAIPVDSGHLVQPGFS</sequence>
<dbReference type="InterPro" id="IPR002347">
    <property type="entry name" value="SDR_fam"/>
</dbReference>
<keyword evidence="3" id="KW-0520">NAD</keyword>
<dbReference type="SUPFAM" id="SSF51735">
    <property type="entry name" value="NAD(P)-binding Rossmann-fold domains"/>
    <property type="match status" value="1"/>
</dbReference>
<dbReference type="NCBIfam" id="TIGR03971">
    <property type="entry name" value="SDR_subfam_1"/>
    <property type="match status" value="1"/>
</dbReference>
<dbReference type="CDD" id="cd05233">
    <property type="entry name" value="SDR_c"/>
    <property type="match status" value="1"/>
</dbReference>
<organism evidence="5 6">
    <name type="scientific">Gordonia aquimaris</name>
    <dbReference type="NCBI Taxonomy" id="2984863"/>
    <lineage>
        <taxon>Bacteria</taxon>
        <taxon>Bacillati</taxon>
        <taxon>Actinomycetota</taxon>
        <taxon>Actinomycetes</taxon>
        <taxon>Mycobacteriales</taxon>
        <taxon>Gordoniaceae</taxon>
        <taxon>Gordonia</taxon>
    </lineage>
</organism>
<evidence type="ECO:0000256" key="2">
    <source>
        <dbReference type="ARBA" id="ARBA00023002"/>
    </source>
</evidence>
<dbReference type="NCBIfam" id="NF009467">
    <property type="entry name" value="PRK12826.1-3"/>
    <property type="match status" value="1"/>
</dbReference>
<dbReference type="EMBL" id="JAPKFM010000002">
    <property type="protein sequence ID" value="MCX2963073.1"/>
    <property type="molecule type" value="Genomic_DNA"/>
</dbReference>
<keyword evidence="2" id="KW-0560">Oxidoreductase</keyword>
<dbReference type="Pfam" id="PF00106">
    <property type="entry name" value="adh_short"/>
    <property type="match status" value="1"/>
</dbReference>
<accession>A0A9X3I309</accession>
<evidence type="ECO:0000313" key="6">
    <source>
        <dbReference type="Proteomes" id="UP001143347"/>
    </source>
</evidence>
<comment type="similarity">
    <text evidence="1 4">Belongs to the short-chain dehydrogenases/reductases (SDR) family.</text>
</comment>
<comment type="caution">
    <text evidence="5">The sequence shown here is derived from an EMBL/GenBank/DDBJ whole genome shotgun (WGS) entry which is preliminary data.</text>
</comment>
<protein>
    <submittedName>
        <fullName evidence="5">Mycofactocin-coupled SDR family oxidoreductase</fullName>
    </submittedName>
</protein>
<dbReference type="PANTHER" id="PTHR24321:SF8">
    <property type="entry name" value="ESTRADIOL 17-BETA-DEHYDROGENASE 8-RELATED"/>
    <property type="match status" value="1"/>
</dbReference>
<dbReference type="FunFam" id="3.40.50.720:FF:000084">
    <property type="entry name" value="Short-chain dehydrogenase reductase"/>
    <property type="match status" value="1"/>
</dbReference>
<keyword evidence="6" id="KW-1185">Reference proteome</keyword>
<dbReference type="InterPro" id="IPR020904">
    <property type="entry name" value="Sc_DH/Rdtase_CS"/>
</dbReference>
<dbReference type="Proteomes" id="UP001143347">
    <property type="component" value="Unassembled WGS sequence"/>
</dbReference>
<dbReference type="Gene3D" id="3.40.50.720">
    <property type="entry name" value="NAD(P)-binding Rossmann-like Domain"/>
    <property type="match status" value="1"/>
</dbReference>
<dbReference type="RefSeq" id="WP_266060121.1">
    <property type="nucleotide sequence ID" value="NZ_JAPKFM010000002.1"/>
</dbReference>
<evidence type="ECO:0000256" key="1">
    <source>
        <dbReference type="ARBA" id="ARBA00006484"/>
    </source>
</evidence>
<dbReference type="GO" id="GO:0016491">
    <property type="term" value="F:oxidoreductase activity"/>
    <property type="evidence" value="ECO:0007669"/>
    <property type="project" value="UniProtKB-KW"/>
</dbReference>
<dbReference type="InterPro" id="IPR023985">
    <property type="entry name" value="SDR_subfam_1"/>
</dbReference>